<evidence type="ECO:0000256" key="2">
    <source>
        <dbReference type="ARBA" id="ARBA00022833"/>
    </source>
</evidence>
<evidence type="ECO:0000256" key="4">
    <source>
        <dbReference type="ARBA" id="ARBA00023125"/>
    </source>
</evidence>
<dbReference type="SMART" id="SM00906">
    <property type="entry name" value="Fungal_trans"/>
    <property type="match status" value="1"/>
</dbReference>
<feature type="transmembrane region" description="Helical" evidence="7">
    <location>
        <begin position="167"/>
        <end position="187"/>
    </location>
</feature>
<evidence type="ECO:0000256" key="5">
    <source>
        <dbReference type="ARBA" id="ARBA00023163"/>
    </source>
</evidence>
<protein>
    <submittedName>
        <fullName evidence="9">Activator of stress genes 1</fullName>
    </submittedName>
</protein>
<dbReference type="GO" id="GO:0005634">
    <property type="term" value="C:nucleus"/>
    <property type="evidence" value="ECO:0007669"/>
    <property type="project" value="TreeGrafter"/>
</dbReference>
<dbReference type="PANTHER" id="PTHR31944">
    <property type="entry name" value="HEME-RESPONSIVE ZINC FINGER TRANSCRIPTION FACTOR HAP1"/>
    <property type="match status" value="1"/>
</dbReference>
<evidence type="ECO:0000256" key="7">
    <source>
        <dbReference type="SAM" id="Phobius"/>
    </source>
</evidence>
<dbReference type="STRING" id="100816.A0A175W3U9"/>
<accession>A0A175W3U9</accession>
<proteinExistence type="predicted"/>
<dbReference type="GO" id="GO:0006351">
    <property type="term" value="P:DNA-templated transcription"/>
    <property type="evidence" value="ECO:0007669"/>
    <property type="project" value="InterPro"/>
</dbReference>
<dbReference type="GO" id="GO:0000978">
    <property type="term" value="F:RNA polymerase II cis-regulatory region sequence-specific DNA binding"/>
    <property type="evidence" value="ECO:0007669"/>
    <property type="project" value="TreeGrafter"/>
</dbReference>
<keyword evidence="5" id="KW-0804">Transcription</keyword>
<name>A0A175W3U9_9PEZI</name>
<dbReference type="EMBL" id="LCTW02000124">
    <property type="protein sequence ID" value="KXX78343.1"/>
    <property type="molecule type" value="Genomic_DNA"/>
</dbReference>
<evidence type="ECO:0000256" key="1">
    <source>
        <dbReference type="ARBA" id="ARBA00022723"/>
    </source>
</evidence>
<gene>
    <name evidence="9" type="ORF">MMYC01_205433</name>
</gene>
<evidence type="ECO:0000256" key="6">
    <source>
        <dbReference type="ARBA" id="ARBA00023242"/>
    </source>
</evidence>
<keyword evidence="2" id="KW-0862">Zinc</keyword>
<feature type="domain" description="Xylanolytic transcriptional activator regulatory" evidence="8">
    <location>
        <begin position="246"/>
        <end position="320"/>
    </location>
</feature>
<evidence type="ECO:0000256" key="3">
    <source>
        <dbReference type="ARBA" id="ARBA00023015"/>
    </source>
</evidence>
<keyword evidence="4" id="KW-0238">DNA-binding</keyword>
<comment type="caution">
    <text evidence="9">The sequence shown here is derived from an EMBL/GenBank/DDBJ whole genome shotgun (WGS) entry which is preliminary data.</text>
</comment>
<keyword evidence="1" id="KW-0479">Metal-binding</keyword>
<dbReference type="CDD" id="cd12148">
    <property type="entry name" value="fungal_TF_MHR"/>
    <property type="match status" value="1"/>
</dbReference>
<evidence type="ECO:0000313" key="9">
    <source>
        <dbReference type="EMBL" id="KXX78343.1"/>
    </source>
</evidence>
<reference evidence="9 10" key="1">
    <citation type="journal article" date="2016" name="Genome Announc.">
        <title>Genome Sequence of Madurella mycetomatis mm55, Isolated from a Human Mycetoma Case in Sudan.</title>
        <authorList>
            <person name="Smit S."/>
            <person name="Derks M.F."/>
            <person name="Bervoets S."/>
            <person name="Fahal A."/>
            <person name="van Leeuwen W."/>
            <person name="van Belkum A."/>
            <person name="van de Sande W.W."/>
        </authorList>
    </citation>
    <scope>NUCLEOTIDE SEQUENCE [LARGE SCALE GENOMIC DNA]</scope>
    <source>
        <strain evidence="10">mm55</strain>
    </source>
</reference>
<evidence type="ECO:0000259" key="8">
    <source>
        <dbReference type="SMART" id="SM00906"/>
    </source>
</evidence>
<evidence type="ECO:0000313" key="10">
    <source>
        <dbReference type="Proteomes" id="UP000078237"/>
    </source>
</evidence>
<dbReference type="Pfam" id="PF04082">
    <property type="entry name" value="Fungal_trans"/>
    <property type="match status" value="1"/>
</dbReference>
<organism evidence="9 10">
    <name type="scientific">Madurella mycetomatis</name>
    <dbReference type="NCBI Taxonomy" id="100816"/>
    <lineage>
        <taxon>Eukaryota</taxon>
        <taxon>Fungi</taxon>
        <taxon>Dikarya</taxon>
        <taxon>Ascomycota</taxon>
        <taxon>Pezizomycotina</taxon>
        <taxon>Sordariomycetes</taxon>
        <taxon>Sordariomycetidae</taxon>
        <taxon>Sordariales</taxon>
        <taxon>Sordariales incertae sedis</taxon>
        <taxon>Madurella</taxon>
    </lineage>
</organism>
<dbReference type="Proteomes" id="UP000078237">
    <property type="component" value="Unassembled WGS sequence"/>
</dbReference>
<keyword evidence="3" id="KW-0805">Transcription regulation</keyword>
<keyword evidence="7" id="KW-0472">Membrane</keyword>
<dbReference type="GO" id="GO:0008270">
    <property type="term" value="F:zinc ion binding"/>
    <property type="evidence" value="ECO:0007669"/>
    <property type="project" value="InterPro"/>
</dbReference>
<dbReference type="PANTHER" id="PTHR31944:SF131">
    <property type="entry name" value="HEME-RESPONSIVE ZINC FINGER TRANSCRIPTION FACTOR HAP1"/>
    <property type="match status" value="1"/>
</dbReference>
<keyword evidence="7" id="KW-0812">Transmembrane</keyword>
<dbReference type="InterPro" id="IPR007219">
    <property type="entry name" value="XnlR_reg_dom"/>
</dbReference>
<keyword evidence="10" id="KW-1185">Reference proteome</keyword>
<dbReference type="OrthoDB" id="762982at2759"/>
<keyword evidence="7" id="KW-1133">Transmembrane helix</keyword>
<sequence length="599" mass="67381">MSQRINHLEDVVKKLIAERQQASSASSSSVVYTTESPNLDGLKSSGRTVMDGVRSVHLGADDWHVVLEEIKELKNTWKQEQDGQGDCGVRSGFSHLVDGSSLLFNQVKPIERMEILSALPPKPEVDQLLARFFDCQAFPISVPPILHQSTFLHEYNGHWRDPSRTDFIWLGLLFSILGITMLAFHQYGEPLEYEGLSESLFHLYRMRTAQCLLSGDIAKCLPYTVETLRLNATAELNRKDDNRRGLWIMTGVIVRAAINMGYHRDPSQCPGISVLQAEYRRRIWLSVISMDDAASFLGGFPRTTSAIFSDTKEPRNLHDWELSETTTVLPPSRPLTEPTPVTYLIVKGRLFRALGRVADFHSAPDPSSYKTVLEIDRAVQDVYESFPPHMKVGSRGSISGTLQTNLSNLSLLGMYHKGICTLHRRFLAKERDNGRFQFSRDRCISAALALLALQEGLEPFLYKVSQIRQMLTLAAMVLFLELELRRKYPGTGESPDSRILLHALEQSCARWAEATDAYDEAWRLHQFLASMLSGFHVGTGAGTEASQMVSHEILPGFSPRFDVANGCFSLEEDLSNTDFDWSAWDTFFAAGDYESDPVY</sequence>
<dbReference type="GO" id="GO:0001228">
    <property type="term" value="F:DNA-binding transcription activator activity, RNA polymerase II-specific"/>
    <property type="evidence" value="ECO:0007669"/>
    <property type="project" value="TreeGrafter"/>
</dbReference>
<dbReference type="VEuPathDB" id="FungiDB:MMYC01_205433"/>
<dbReference type="AlphaFoldDB" id="A0A175W3U9"/>
<keyword evidence="6" id="KW-0539">Nucleus</keyword>
<dbReference type="InterPro" id="IPR051430">
    <property type="entry name" value="Fungal_TF_Env_Response"/>
</dbReference>